<reference evidence="7 8" key="1">
    <citation type="journal article" date="2019" name="G3 (Bethesda)">
        <title>Sequencing of a Wild Apple (Malus baccata) Genome Unravels the Differences Between Cultivated and Wild Apple Species Regarding Disease Resistance and Cold Tolerance.</title>
        <authorList>
            <person name="Chen X."/>
        </authorList>
    </citation>
    <scope>NUCLEOTIDE SEQUENCE [LARGE SCALE GENOMIC DNA]</scope>
    <source>
        <strain evidence="8">cv. Shandingzi</strain>
        <tissue evidence="7">Leaves</tissue>
    </source>
</reference>
<keyword evidence="3" id="KW-0819">tRNA processing</keyword>
<dbReference type="PROSITE" id="PS50082">
    <property type="entry name" value="WD_REPEATS_2"/>
    <property type="match status" value="1"/>
</dbReference>
<keyword evidence="4" id="KW-0677">Repeat</keyword>
<dbReference type="GO" id="GO:0005634">
    <property type="term" value="C:nucleus"/>
    <property type="evidence" value="ECO:0007669"/>
    <property type="project" value="UniProtKB-SubCell"/>
</dbReference>
<dbReference type="SUPFAM" id="SSF50978">
    <property type="entry name" value="WD40 repeat-like"/>
    <property type="match status" value="1"/>
</dbReference>
<accession>A0A540MKH9</accession>
<evidence type="ECO:0000256" key="4">
    <source>
        <dbReference type="ARBA" id="ARBA00022737"/>
    </source>
</evidence>
<dbReference type="GO" id="GO:0005829">
    <property type="term" value="C:cytosol"/>
    <property type="evidence" value="ECO:0007669"/>
    <property type="project" value="TreeGrafter"/>
</dbReference>
<protein>
    <submittedName>
        <fullName evidence="7">Uncharacterized protein</fullName>
    </submittedName>
</protein>
<evidence type="ECO:0000256" key="2">
    <source>
        <dbReference type="ARBA" id="ARBA00022574"/>
    </source>
</evidence>
<evidence type="ECO:0000256" key="6">
    <source>
        <dbReference type="PROSITE-ProRule" id="PRU00221"/>
    </source>
</evidence>
<dbReference type="AlphaFoldDB" id="A0A540MKH9"/>
<keyword evidence="5" id="KW-0539">Nucleus</keyword>
<comment type="caution">
    <text evidence="7">The sequence shown here is derived from an EMBL/GenBank/DDBJ whole genome shotgun (WGS) entry which is preliminary data.</text>
</comment>
<dbReference type="PANTHER" id="PTHR16288">
    <property type="entry name" value="WD40 REPEAT PROTEIN 4"/>
    <property type="match status" value="1"/>
</dbReference>
<dbReference type="FunFam" id="2.130.10.10:FF:001042">
    <property type="entry name" value="tRNA (guanine-N(7)-)-methyltransferase non-catalytic subunit"/>
    <property type="match status" value="1"/>
</dbReference>
<evidence type="ECO:0000313" key="7">
    <source>
        <dbReference type="EMBL" id="TQD99290.1"/>
    </source>
</evidence>
<comment type="subcellular location">
    <subcellularLocation>
        <location evidence="1">Nucleus</location>
    </subcellularLocation>
</comment>
<feature type="repeat" description="WD" evidence="6">
    <location>
        <begin position="58"/>
        <end position="99"/>
    </location>
</feature>
<dbReference type="PROSITE" id="PS50294">
    <property type="entry name" value="WD_REPEATS_REGION"/>
    <property type="match status" value="1"/>
</dbReference>
<dbReference type="EMBL" id="VIEB01000238">
    <property type="protein sequence ID" value="TQD99290.1"/>
    <property type="molecule type" value="Genomic_DNA"/>
</dbReference>
<dbReference type="Pfam" id="PF00400">
    <property type="entry name" value="WD40"/>
    <property type="match status" value="2"/>
</dbReference>
<keyword evidence="2 6" id="KW-0853">WD repeat</keyword>
<gene>
    <name evidence="7" type="ORF">C1H46_015079</name>
</gene>
<organism evidence="7 8">
    <name type="scientific">Malus baccata</name>
    <name type="common">Siberian crab apple</name>
    <name type="synonym">Pyrus baccata</name>
    <dbReference type="NCBI Taxonomy" id="106549"/>
    <lineage>
        <taxon>Eukaryota</taxon>
        <taxon>Viridiplantae</taxon>
        <taxon>Streptophyta</taxon>
        <taxon>Embryophyta</taxon>
        <taxon>Tracheophyta</taxon>
        <taxon>Spermatophyta</taxon>
        <taxon>Magnoliopsida</taxon>
        <taxon>eudicotyledons</taxon>
        <taxon>Gunneridae</taxon>
        <taxon>Pentapetalae</taxon>
        <taxon>rosids</taxon>
        <taxon>fabids</taxon>
        <taxon>Rosales</taxon>
        <taxon>Rosaceae</taxon>
        <taxon>Amygdaloideae</taxon>
        <taxon>Maleae</taxon>
        <taxon>Malus</taxon>
    </lineage>
</organism>
<dbReference type="PANTHER" id="PTHR16288:SF0">
    <property type="entry name" value="TRNA (GUANINE-N(7)-)-METHYLTRANSFERASE NON-CATALYTIC SUBUNIT WDR4"/>
    <property type="match status" value="1"/>
</dbReference>
<dbReference type="InterPro" id="IPR036322">
    <property type="entry name" value="WD40_repeat_dom_sf"/>
</dbReference>
<proteinExistence type="predicted"/>
<dbReference type="InterPro" id="IPR028884">
    <property type="entry name" value="Trm82"/>
</dbReference>
<dbReference type="GO" id="GO:0006400">
    <property type="term" value="P:tRNA modification"/>
    <property type="evidence" value="ECO:0007669"/>
    <property type="project" value="TreeGrafter"/>
</dbReference>
<dbReference type="GO" id="GO:0043527">
    <property type="term" value="C:tRNA methyltransferase complex"/>
    <property type="evidence" value="ECO:0007669"/>
    <property type="project" value="TreeGrafter"/>
</dbReference>
<evidence type="ECO:0000256" key="1">
    <source>
        <dbReference type="ARBA" id="ARBA00004123"/>
    </source>
</evidence>
<keyword evidence="8" id="KW-1185">Reference proteome</keyword>
<name>A0A540MKH9_MALBA</name>
<evidence type="ECO:0000313" key="8">
    <source>
        <dbReference type="Proteomes" id="UP000315295"/>
    </source>
</evidence>
<dbReference type="GO" id="GO:0036265">
    <property type="term" value="P:RNA (guanine-N7)-methylation"/>
    <property type="evidence" value="ECO:0007669"/>
    <property type="project" value="InterPro"/>
</dbReference>
<sequence length="376" mass="40375">MEDTPMENGETNEDSEVAPALISVHPTQSSVAVAVGSDLRVFDLRGGCAVSLVDYSGSPLHKDSIRTIRYGADGKLFVSAGDDKTVKIWSTESWRCITTVCSEKRVSAVAISSDGSYVCFADKFGVVWVVDVDLSDGNQDFVDKKAAPLLSHYCSIITSLVTVFPKKPLDGAHEIQSFSLGHTEFVSCLAFVCTQECPQGFLVSGSGDSTVSNRNNSWSLNCFHMHLVYGLLESNGIEECHGAVTDLYTIPDSTLVAVAVQRQVSIFWILSLLSLQGIILLSCDLSAKTLHVAKVVSIEGDAFIPTSLGTSLSSGLLWMVTGASNLHDSQYPCVARVKVISGVKETSPDSVEHGPIVLKDAEIPGGEKLLQKLQRL</sequence>
<dbReference type="InterPro" id="IPR015943">
    <property type="entry name" value="WD40/YVTN_repeat-like_dom_sf"/>
</dbReference>
<dbReference type="Proteomes" id="UP000315295">
    <property type="component" value="Unassembled WGS sequence"/>
</dbReference>
<dbReference type="STRING" id="106549.A0A540MKH9"/>
<evidence type="ECO:0000256" key="5">
    <source>
        <dbReference type="ARBA" id="ARBA00023242"/>
    </source>
</evidence>
<dbReference type="Gene3D" id="2.130.10.10">
    <property type="entry name" value="YVTN repeat-like/Quinoprotein amine dehydrogenase"/>
    <property type="match status" value="2"/>
</dbReference>
<dbReference type="InterPro" id="IPR001680">
    <property type="entry name" value="WD40_rpt"/>
</dbReference>
<dbReference type="SMART" id="SM00320">
    <property type="entry name" value="WD40"/>
    <property type="match status" value="3"/>
</dbReference>
<evidence type="ECO:0000256" key="3">
    <source>
        <dbReference type="ARBA" id="ARBA00022694"/>
    </source>
</evidence>